<evidence type="ECO:0000313" key="1">
    <source>
        <dbReference type="EMBL" id="BBG29650.1"/>
    </source>
</evidence>
<reference evidence="1 2" key="1">
    <citation type="submission" date="2018-09" db="EMBL/GenBank/DDBJ databases">
        <title>Zymobacter palmae IAM14233 (=T109) whole genome analysis.</title>
        <authorList>
            <person name="Yanase H."/>
        </authorList>
    </citation>
    <scope>NUCLEOTIDE SEQUENCE [LARGE SCALE GENOMIC DNA]</scope>
    <source>
        <strain evidence="1 2">IAM14233</strain>
    </source>
</reference>
<sequence>MDKVIVKLLLMGGQPLGGVLSLYPALALLIERAHALAQ</sequence>
<name>A0A348HDE8_9GAMM</name>
<protein>
    <submittedName>
        <fullName evidence="1">Uncharacterized protein</fullName>
    </submittedName>
</protein>
<dbReference type="AlphaFoldDB" id="A0A348HDE8"/>
<evidence type="ECO:0000313" key="2">
    <source>
        <dbReference type="Proteomes" id="UP000267342"/>
    </source>
</evidence>
<proteinExistence type="predicted"/>
<keyword evidence="2" id="KW-1185">Reference proteome</keyword>
<organism evidence="1 2">
    <name type="scientific">Zymobacter palmae</name>
    <dbReference type="NCBI Taxonomy" id="33074"/>
    <lineage>
        <taxon>Bacteria</taxon>
        <taxon>Pseudomonadati</taxon>
        <taxon>Pseudomonadota</taxon>
        <taxon>Gammaproteobacteria</taxon>
        <taxon>Oceanospirillales</taxon>
        <taxon>Halomonadaceae</taxon>
        <taxon>Zymobacter group</taxon>
        <taxon>Zymobacter</taxon>
    </lineage>
</organism>
<dbReference type="KEGG" id="zpl:ZBT109_0877"/>
<dbReference type="Proteomes" id="UP000267342">
    <property type="component" value="Chromosome"/>
</dbReference>
<gene>
    <name evidence="1" type="ORF">ZBT109_0877</name>
</gene>
<dbReference type="EMBL" id="AP018933">
    <property type="protein sequence ID" value="BBG29650.1"/>
    <property type="molecule type" value="Genomic_DNA"/>
</dbReference>
<accession>A0A348HDE8</accession>